<organism evidence="3">
    <name type="scientific">Arion vulgaris</name>
    <dbReference type="NCBI Taxonomy" id="1028688"/>
    <lineage>
        <taxon>Eukaryota</taxon>
        <taxon>Metazoa</taxon>
        <taxon>Spiralia</taxon>
        <taxon>Lophotrochozoa</taxon>
        <taxon>Mollusca</taxon>
        <taxon>Gastropoda</taxon>
        <taxon>Heterobranchia</taxon>
        <taxon>Euthyneura</taxon>
        <taxon>Panpulmonata</taxon>
        <taxon>Eupulmonata</taxon>
        <taxon>Stylommatophora</taxon>
        <taxon>Helicina</taxon>
        <taxon>Arionoidea</taxon>
        <taxon>Arionidae</taxon>
        <taxon>Arion</taxon>
    </lineage>
</organism>
<feature type="compositionally biased region" description="Basic and acidic residues" evidence="1">
    <location>
        <begin position="48"/>
        <end position="68"/>
    </location>
</feature>
<evidence type="ECO:0000313" key="3">
    <source>
        <dbReference type="EMBL" id="CEK97208.1"/>
    </source>
</evidence>
<accession>A0A0B7BW16</accession>
<keyword evidence="2" id="KW-1133">Transmembrane helix</keyword>
<evidence type="ECO:0000256" key="2">
    <source>
        <dbReference type="SAM" id="Phobius"/>
    </source>
</evidence>
<dbReference type="EMBL" id="HACG01050343">
    <property type="protein sequence ID" value="CEK97208.1"/>
    <property type="molecule type" value="Transcribed_RNA"/>
</dbReference>
<keyword evidence="2" id="KW-0472">Membrane</keyword>
<sequence>SCEDHKNGKRRLSLFNQVMRRVSIHRRESTPTGRIATFLFGVEDMHQEKKDDEEKGETVEHKDVEDNGGHFTSNIQDKKAAHRSQLRESLFLILSGLYGLIIVILGVVIPITEIFMPDSLHRPFEAFYVYLYVVSVLFL</sequence>
<protein>
    <submittedName>
        <fullName evidence="3">Uncharacterized protein</fullName>
    </submittedName>
</protein>
<feature type="region of interest" description="Disordered" evidence="1">
    <location>
        <begin position="48"/>
        <end position="76"/>
    </location>
</feature>
<name>A0A0B7BW16_9EUPU</name>
<feature type="non-terminal residue" evidence="3">
    <location>
        <position position="1"/>
    </location>
</feature>
<evidence type="ECO:0000256" key="1">
    <source>
        <dbReference type="SAM" id="MobiDB-lite"/>
    </source>
</evidence>
<reference evidence="3" key="1">
    <citation type="submission" date="2014-12" db="EMBL/GenBank/DDBJ databases">
        <title>Insight into the proteome of Arion vulgaris.</title>
        <authorList>
            <person name="Aradska J."/>
            <person name="Bulat T."/>
            <person name="Smidak R."/>
            <person name="Sarate P."/>
            <person name="Gangsoo J."/>
            <person name="Sialana F."/>
            <person name="Bilban M."/>
            <person name="Lubec G."/>
        </authorList>
    </citation>
    <scope>NUCLEOTIDE SEQUENCE</scope>
    <source>
        <tissue evidence="3">Skin</tissue>
    </source>
</reference>
<dbReference type="AlphaFoldDB" id="A0A0B7BW16"/>
<proteinExistence type="predicted"/>
<keyword evidence="2" id="KW-0812">Transmembrane</keyword>
<gene>
    <name evidence="3" type="primary">ORF215048</name>
</gene>
<feature type="transmembrane region" description="Helical" evidence="2">
    <location>
        <begin position="89"/>
        <end position="109"/>
    </location>
</feature>
<feature type="non-terminal residue" evidence="3">
    <location>
        <position position="139"/>
    </location>
</feature>